<dbReference type="Gene3D" id="3.30.1440.10">
    <property type="match status" value="1"/>
</dbReference>
<dbReference type="PROSITE" id="PS00358">
    <property type="entry name" value="RIBOSOMAL_L5"/>
    <property type="match status" value="1"/>
</dbReference>
<dbReference type="PANTHER" id="PTHR11994">
    <property type="entry name" value="60S RIBOSOMAL PROTEIN L11-RELATED"/>
    <property type="match status" value="1"/>
</dbReference>
<evidence type="ECO:0000256" key="5">
    <source>
        <dbReference type="ARBA" id="ARBA00058604"/>
    </source>
</evidence>
<evidence type="ECO:0000259" key="9">
    <source>
        <dbReference type="Pfam" id="PF00673"/>
    </source>
</evidence>
<dbReference type="HAMAP" id="MF_01333_B">
    <property type="entry name" value="Ribosomal_uL5_B"/>
    <property type="match status" value="1"/>
</dbReference>
<dbReference type="GO" id="GO:0005840">
    <property type="term" value="C:ribosome"/>
    <property type="evidence" value="ECO:0007669"/>
    <property type="project" value="UniProtKB-KW"/>
</dbReference>
<keyword evidence="3 6" id="KW-0687">Ribonucleoprotein</keyword>
<evidence type="ECO:0000256" key="1">
    <source>
        <dbReference type="ARBA" id="ARBA00008553"/>
    </source>
</evidence>
<dbReference type="Pfam" id="PF00281">
    <property type="entry name" value="Ribosomal_L5"/>
    <property type="match status" value="1"/>
</dbReference>
<dbReference type="GO" id="GO:0019843">
    <property type="term" value="F:rRNA binding"/>
    <property type="evidence" value="ECO:0007669"/>
    <property type="project" value="UniProtKB-UniRule"/>
</dbReference>
<dbReference type="InterPro" id="IPR031310">
    <property type="entry name" value="Ribosomal_uL5_N"/>
</dbReference>
<dbReference type="Proteomes" id="UP000727857">
    <property type="component" value="Unassembled WGS sequence"/>
</dbReference>
<dbReference type="EMBL" id="JADINF010000064">
    <property type="protein sequence ID" value="MBO8423894.1"/>
    <property type="molecule type" value="Genomic_DNA"/>
</dbReference>
<dbReference type="NCBIfam" id="NF000585">
    <property type="entry name" value="PRK00010.1"/>
    <property type="match status" value="1"/>
</dbReference>
<feature type="domain" description="Large ribosomal subunit protein uL5 N-terminal" evidence="8">
    <location>
        <begin position="41"/>
        <end position="96"/>
    </location>
</feature>
<dbReference type="PIRSF" id="PIRSF002161">
    <property type="entry name" value="Ribosomal_L5"/>
    <property type="match status" value="1"/>
</dbReference>
<evidence type="ECO:0000256" key="6">
    <source>
        <dbReference type="HAMAP-Rule" id="MF_01333"/>
    </source>
</evidence>
<dbReference type="InterPro" id="IPR002132">
    <property type="entry name" value="Ribosomal_uL5"/>
</dbReference>
<dbReference type="InterPro" id="IPR020929">
    <property type="entry name" value="Ribosomal_uL5_CS"/>
</dbReference>
<comment type="similarity">
    <text evidence="1 6 7">Belongs to the universal ribosomal protein uL5 family.</text>
</comment>
<feature type="domain" description="Large ribosomal subunit protein uL5 C-terminal" evidence="9">
    <location>
        <begin position="100"/>
        <end position="193"/>
    </location>
</feature>
<accession>A0A940ICB7</accession>
<keyword evidence="2 6" id="KW-0689">Ribosomal protein</keyword>
<reference evidence="10" key="2">
    <citation type="journal article" date="2021" name="PeerJ">
        <title>Extensive microbial diversity within the chicken gut microbiome revealed by metagenomics and culture.</title>
        <authorList>
            <person name="Gilroy R."/>
            <person name="Ravi A."/>
            <person name="Getino M."/>
            <person name="Pursley I."/>
            <person name="Horton D.L."/>
            <person name="Alikhan N.F."/>
            <person name="Baker D."/>
            <person name="Gharbi K."/>
            <person name="Hall N."/>
            <person name="Watson M."/>
            <person name="Adriaenssens E.M."/>
            <person name="Foster-Nyarko E."/>
            <person name="Jarju S."/>
            <person name="Secka A."/>
            <person name="Antonio M."/>
            <person name="Oren A."/>
            <person name="Chaudhuri R.R."/>
            <person name="La Ragione R."/>
            <person name="Hildebrand F."/>
            <person name="Pallen M.J."/>
        </authorList>
    </citation>
    <scope>NUCLEOTIDE SEQUENCE</scope>
    <source>
        <strain evidence="10">517</strain>
    </source>
</reference>
<evidence type="ECO:0000256" key="4">
    <source>
        <dbReference type="ARBA" id="ARBA00035245"/>
    </source>
</evidence>
<dbReference type="GO" id="GO:0003735">
    <property type="term" value="F:structural constituent of ribosome"/>
    <property type="evidence" value="ECO:0007669"/>
    <property type="project" value="InterPro"/>
</dbReference>
<evidence type="ECO:0000259" key="8">
    <source>
        <dbReference type="Pfam" id="PF00281"/>
    </source>
</evidence>
<comment type="caution">
    <text evidence="10">The sequence shown here is derived from an EMBL/GenBank/DDBJ whole genome shotgun (WGS) entry which is preliminary data.</text>
</comment>
<dbReference type="AlphaFoldDB" id="A0A940ICB7"/>
<dbReference type="GO" id="GO:1990904">
    <property type="term" value="C:ribonucleoprotein complex"/>
    <property type="evidence" value="ECO:0007669"/>
    <property type="project" value="UniProtKB-KW"/>
</dbReference>
<evidence type="ECO:0000313" key="10">
    <source>
        <dbReference type="EMBL" id="MBO8423894.1"/>
    </source>
</evidence>
<keyword evidence="6" id="KW-0694">RNA-binding</keyword>
<proteinExistence type="inferred from homology"/>
<sequence>MAKKVEKTNDAAPVKEVSRMQIKYKEEVVPALIKTFGYKTVMEVPKVEKIVLNMRFGDIKDNSKSMQLATEELEKIAGQKSVPTKAKNSVANFKVREGQQVGAMVTLRRDRMWFFFDKLVSIALPRVRDFKGISGNSFDGRGNYSMGVKEQLIFPEIAYDQVEKVRGFDVCITTTAKTDEEAKELLRLLGMPFMK</sequence>
<dbReference type="InterPro" id="IPR022803">
    <property type="entry name" value="Ribosomal_uL5_dom_sf"/>
</dbReference>
<comment type="function">
    <text evidence="6">This is 1 of the proteins that bind and probably mediate the attachment of the 5S RNA into the large ribosomal subunit, where it forms part of the central protuberance. In the 70S ribosome it contacts protein S13 of the 30S subunit (bridge B1b), connecting the 2 subunits; this bridge is implicated in subunit movement. Contacts the P site tRNA; the 5S rRNA and some of its associated proteins might help stabilize positioning of ribosome-bound tRNAs.</text>
</comment>
<comment type="subunit">
    <text evidence="6">Part of the 50S ribosomal subunit; part of the 5S rRNA/L5/L18/L25 subcomplex. Contacts the 5S rRNA and the P site tRNA. Forms a bridge to the 30S subunit in the 70S ribosome.</text>
</comment>
<evidence type="ECO:0000256" key="7">
    <source>
        <dbReference type="RuleBase" id="RU003930"/>
    </source>
</evidence>
<dbReference type="InterPro" id="IPR020930">
    <property type="entry name" value="Ribosomal_uL5_bac-type"/>
</dbReference>
<evidence type="ECO:0000256" key="3">
    <source>
        <dbReference type="ARBA" id="ARBA00023274"/>
    </source>
</evidence>
<dbReference type="GO" id="GO:0006412">
    <property type="term" value="P:translation"/>
    <property type="evidence" value="ECO:0007669"/>
    <property type="project" value="UniProtKB-UniRule"/>
</dbReference>
<protein>
    <recommendedName>
        <fullName evidence="4 6">Large ribosomal subunit protein uL5</fullName>
    </recommendedName>
</protein>
<keyword evidence="6" id="KW-0699">rRNA-binding</keyword>
<dbReference type="Pfam" id="PF00673">
    <property type="entry name" value="Ribosomal_L5_C"/>
    <property type="match status" value="1"/>
</dbReference>
<comment type="function">
    <text evidence="5">This is one of the proteins that bind and probably mediate the attachment of the 5S RNA into the large ribosomal subunit, where it forms part of the central protuberance. In the 70S ribosome it contacts protein S13 of the 30S subunit (bridge B1b), connecting the 2 subunits; this bridge is implicated in subunit movement. Contacts the P site tRNA; the 5S rRNA and some of its associated proteins might help stabilize positioning of ribosome-bound tRNAs.</text>
</comment>
<dbReference type="FunFam" id="3.30.1440.10:FF:000001">
    <property type="entry name" value="50S ribosomal protein L5"/>
    <property type="match status" value="1"/>
</dbReference>
<organism evidence="10 11">
    <name type="scientific">Candidatus Stercoripulliclostridium pullicola</name>
    <dbReference type="NCBI Taxonomy" id="2840953"/>
    <lineage>
        <taxon>Bacteria</taxon>
        <taxon>Bacillati</taxon>
        <taxon>Bacillota</taxon>
        <taxon>Clostridia</taxon>
        <taxon>Eubacteriales</taxon>
        <taxon>Candidatus Stercoripulliclostridium</taxon>
    </lineage>
</organism>
<evidence type="ECO:0000313" key="11">
    <source>
        <dbReference type="Proteomes" id="UP000727857"/>
    </source>
</evidence>
<gene>
    <name evidence="6 10" type="primary">rplE</name>
    <name evidence="10" type="ORF">IAB16_02590</name>
</gene>
<name>A0A940ICB7_9FIRM</name>
<evidence type="ECO:0000256" key="2">
    <source>
        <dbReference type="ARBA" id="ARBA00022980"/>
    </source>
</evidence>
<dbReference type="GO" id="GO:0000049">
    <property type="term" value="F:tRNA binding"/>
    <property type="evidence" value="ECO:0007669"/>
    <property type="project" value="UniProtKB-UniRule"/>
</dbReference>
<dbReference type="SUPFAM" id="SSF55282">
    <property type="entry name" value="RL5-like"/>
    <property type="match status" value="1"/>
</dbReference>
<reference evidence="10" key="1">
    <citation type="submission" date="2020-10" db="EMBL/GenBank/DDBJ databases">
        <authorList>
            <person name="Gilroy R."/>
        </authorList>
    </citation>
    <scope>NUCLEOTIDE SEQUENCE</scope>
    <source>
        <strain evidence="10">517</strain>
    </source>
</reference>
<dbReference type="InterPro" id="IPR031309">
    <property type="entry name" value="Ribosomal_uL5_C"/>
</dbReference>
<keyword evidence="6" id="KW-0820">tRNA-binding</keyword>